<dbReference type="SMART" id="SM01019">
    <property type="entry name" value="B3"/>
    <property type="match status" value="2"/>
</dbReference>
<feature type="domain" description="TF-B3" evidence="6">
    <location>
        <begin position="25"/>
        <end position="119"/>
    </location>
</feature>
<name>A0A317Y818_MAIZE</name>
<dbReference type="EMBL" id="NCVQ01000001">
    <property type="protein sequence ID" value="PWZ53931.1"/>
    <property type="molecule type" value="Genomic_DNA"/>
</dbReference>
<comment type="caution">
    <text evidence="7">The sequence shown here is derived from an EMBL/GenBank/DDBJ whole genome shotgun (WGS) entry which is preliminary data.</text>
</comment>
<evidence type="ECO:0000256" key="2">
    <source>
        <dbReference type="ARBA" id="ARBA00023015"/>
    </source>
</evidence>
<dbReference type="ExpressionAtlas" id="A0A317Y818">
    <property type="expression patterns" value="baseline and differential"/>
</dbReference>
<organism evidence="7">
    <name type="scientific">Zea mays</name>
    <name type="common">Maize</name>
    <dbReference type="NCBI Taxonomy" id="4577"/>
    <lineage>
        <taxon>Eukaryota</taxon>
        <taxon>Viridiplantae</taxon>
        <taxon>Streptophyta</taxon>
        <taxon>Embryophyta</taxon>
        <taxon>Tracheophyta</taxon>
        <taxon>Spermatophyta</taxon>
        <taxon>Magnoliopsida</taxon>
        <taxon>Liliopsida</taxon>
        <taxon>Poales</taxon>
        <taxon>Poaceae</taxon>
        <taxon>PACMAD clade</taxon>
        <taxon>Panicoideae</taxon>
        <taxon>Andropogonodae</taxon>
        <taxon>Andropogoneae</taxon>
        <taxon>Tripsacinae</taxon>
        <taxon>Zea</taxon>
    </lineage>
</organism>
<dbReference type="PROSITE" id="PS50863">
    <property type="entry name" value="B3"/>
    <property type="match status" value="2"/>
</dbReference>
<dbReference type="InterPro" id="IPR015300">
    <property type="entry name" value="DNA-bd_pseudobarrel_sf"/>
</dbReference>
<reference evidence="7" key="1">
    <citation type="journal article" date="2018" name="Nat. Genet.">
        <title>Extensive intraspecific gene order and gene structural variations between Mo17 and other maize genomes.</title>
        <authorList>
            <person name="Sun S."/>
            <person name="Zhou Y."/>
            <person name="Chen J."/>
            <person name="Shi J."/>
            <person name="Zhao H."/>
            <person name="Zhao H."/>
            <person name="Song W."/>
            <person name="Zhang M."/>
            <person name="Cui Y."/>
            <person name="Dong X."/>
            <person name="Liu H."/>
            <person name="Ma X."/>
            <person name="Jiao Y."/>
            <person name="Wang B."/>
            <person name="Wei X."/>
            <person name="Stein J.C."/>
            <person name="Glaubitz J.C."/>
            <person name="Lu F."/>
            <person name="Yu G."/>
            <person name="Liang C."/>
            <person name="Fengler K."/>
            <person name="Li B."/>
            <person name="Rafalski A."/>
            <person name="Schnable P.S."/>
            <person name="Ware D.H."/>
            <person name="Buckler E.S."/>
            <person name="Lai J."/>
        </authorList>
    </citation>
    <scope>NUCLEOTIDE SEQUENCE [LARGE SCALE GENOMIC DNA]</scope>
    <source>
        <tissue evidence="7">Seedling</tissue>
    </source>
</reference>
<feature type="domain" description="TF-B3" evidence="6">
    <location>
        <begin position="226"/>
        <end position="326"/>
    </location>
</feature>
<dbReference type="InterPro" id="IPR003340">
    <property type="entry name" value="B3_DNA-bd"/>
</dbReference>
<comment type="subcellular location">
    <subcellularLocation>
        <location evidence="1">Nucleus</location>
    </subcellularLocation>
</comment>
<keyword evidence="3" id="KW-0238">DNA-binding</keyword>
<dbReference type="PANTHER" id="PTHR31391">
    <property type="entry name" value="B3 DOMAIN-CONTAINING PROTEIN OS11G0197600-RELATED"/>
    <property type="match status" value="1"/>
</dbReference>
<keyword evidence="2" id="KW-0805">Transcription regulation</keyword>
<proteinExistence type="predicted"/>
<dbReference type="InterPro" id="IPR044837">
    <property type="entry name" value="REM16-like"/>
</dbReference>
<protein>
    <submittedName>
        <fullName evidence="7">Putative B3 domain-containing protein</fullName>
    </submittedName>
</protein>
<dbReference type="Pfam" id="PF02362">
    <property type="entry name" value="B3"/>
    <property type="match status" value="2"/>
</dbReference>
<evidence type="ECO:0000256" key="1">
    <source>
        <dbReference type="ARBA" id="ARBA00004123"/>
    </source>
</evidence>
<dbReference type="Proteomes" id="UP000251960">
    <property type="component" value="Chromosome 1"/>
</dbReference>
<dbReference type="GO" id="GO:0005634">
    <property type="term" value="C:nucleus"/>
    <property type="evidence" value="ECO:0007669"/>
    <property type="project" value="UniProtKB-SubCell"/>
</dbReference>
<gene>
    <name evidence="7" type="primary">Os03g0621600_1</name>
    <name evidence="7" type="ORF">Zm00014a_042104</name>
</gene>
<dbReference type="Gene3D" id="2.40.330.10">
    <property type="entry name" value="DNA-binding pseudobarrel domain"/>
    <property type="match status" value="2"/>
</dbReference>
<sequence length="326" mass="37095">MMKPGERSRERDADFHYSGHDDEKDRYFFKVLVGDFRERLAVPDKFMQHFTRGLVTSSVTLESRCGRSFHVQVAENLGKVVLQAGWKEFVAAHGLSMGDVLVFKHDGTPRLKVFMFDHSCCEKVPPPCPVKIKREHHVCGGERRETHPEVPSSSCGDASMTFVTASSSSASPSDDASGEWILSPEDQKPRYVPGYILPNGTYLTCVQMQKLKERVRARTSTIPIYGCTVRKSNIRRGSQNMAIPRAYADVYLPFEDRTLTLQRCGESWEVQCRIQKGRRGCKRLAQGWRQFAHDNKLQLGDLCLFELLENTNSNKYTMDVHVVRAE</sequence>
<dbReference type="CDD" id="cd10017">
    <property type="entry name" value="B3_DNA"/>
    <property type="match status" value="2"/>
</dbReference>
<evidence type="ECO:0000256" key="5">
    <source>
        <dbReference type="ARBA" id="ARBA00023242"/>
    </source>
</evidence>
<evidence type="ECO:0000313" key="7">
    <source>
        <dbReference type="EMBL" id="PWZ53931.1"/>
    </source>
</evidence>
<dbReference type="AlphaFoldDB" id="A0A317Y818"/>
<dbReference type="GO" id="GO:0003677">
    <property type="term" value="F:DNA binding"/>
    <property type="evidence" value="ECO:0007669"/>
    <property type="project" value="UniProtKB-KW"/>
</dbReference>
<evidence type="ECO:0000256" key="3">
    <source>
        <dbReference type="ARBA" id="ARBA00023125"/>
    </source>
</evidence>
<dbReference type="PANTHER" id="PTHR31391:SF121">
    <property type="entry name" value="B3 DOMAIN-CONTAINING PROTEIN OS08G0325100-RELATED"/>
    <property type="match status" value="1"/>
</dbReference>
<accession>A0A317Y818</accession>
<dbReference type="SUPFAM" id="SSF101936">
    <property type="entry name" value="DNA-binding pseudobarrel domain"/>
    <property type="match status" value="2"/>
</dbReference>
<evidence type="ECO:0000259" key="6">
    <source>
        <dbReference type="PROSITE" id="PS50863"/>
    </source>
</evidence>
<keyword evidence="4" id="KW-0804">Transcription</keyword>
<keyword evidence="5" id="KW-0539">Nucleus</keyword>
<evidence type="ECO:0000256" key="4">
    <source>
        <dbReference type="ARBA" id="ARBA00023163"/>
    </source>
</evidence>